<reference evidence="1" key="1">
    <citation type="submission" date="2023-03" db="EMBL/GenBank/DDBJ databases">
        <title>Massive genome expansion in bonnet fungi (Mycena s.s.) driven by repeated elements and novel gene families across ecological guilds.</title>
        <authorList>
            <consortium name="Lawrence Berkeley National Laboratory"/>
            <person name="Harder C.B."/>
            <person name="Miyauchi S."/>
            <person name="Viragh M."/>
            <person name="Kuo A."/>
            <person name="Thoen E."/>
            <person name="Andreopoulos B."/>
            <person name="Lu D."/>
            <person name="Skrede I."/>
            <person name="Drula E."/>
            <person name="Henrissat B."/>
            <person name="Morin E."/>
            <person name="Kohler A."/>
            <person name="Barry K."/>
            <person name="LaButti K."/>
            <person name="Morin E."/>
            <person name="Salamov A."/>
            <person name="Lipzen A."/>
            <person name="Mereny Z."/>
            <person name="Hegedus B."/>
            <person name="Baldrian P."/>
            <person name="Stursova M."/>
            <person name="Weitz H."/>
            <person name="Taylor A."/>
            <person name="Grigoriev I.V."/>
            <person name="Nagy L.G."/>
            <person name="Martin F."/>
            <person name="Kauserud H."/>
        </authorList>
    </citation>
    <scope>NUCLEOTIDE SEQUENCE</scope>
    <source>
        <strain evidence="1">CBHHK067</strain>
    </source>
</reference>
<evidence type="ECO:0000313" key="2">
    <source>
        <dbReference type="Proteomes" id="UP001221757"/>
    </source>
</evidence>
<organism evidence="1 2">
    <name type="scientific">Mycena rosella</name>
    <name type="common">Pink bonnet</name>
    <name type="synonym">Agaricus rosellus</name>
    <dbReference type="NCBI Taxonomy" id="1033263"/>
    <lineage>
        <taxon>Eukaryota</taxon>
        <taxon>Fungi</taxon>
        <taxon>Dikarya</taxon>
        <taxon>Basidiomycota</taxon>
        <taxon>Agaricomycotina</taxon>
        <taxon>Agaricomycetes</taxon>
        <taxon>Agaricomycetidae</taxon>
        <taxon>Agaricales</taxon>
        <taxon>Marasmiineae</taxon>
        <taxon>Mycenaceae</taxon>
        <taxon>Mycena</taxon>
    </lineage>
</organism>
<evidence type="ECO:0000313" key="1">
    <source>
        <dbReference type="EMBL" id="KAJ7626710.1"/>
    </source>
</evidence>
<dbReference type="AlphaFoldDB" id="A0AAD7BP28"/>
<accession>A0AAD7BP28</accession>
<protein>
    <submittedName>
        <fullName evidence="1">Uncharacterized protein</fullName>
    </submittedName>
</protein>
<sequence length="238" mass="26143">MWLAQCIDKFEAALHVIVGDDDKDPELQKRHANGKRGPHLPIIIGHARQSAQSELMHSLATVRADPHADAKNQVRVCLMLIYVKKAGVKFNHTQRVWLVLWEAGVAIKLPPWVLAAYPSALFYHFNVDVNGMLSSPSPGNVLTLVSDPDIKFVTVDGNERPTRENSRPLVEGDGDGRGSLVFFNQATMATGPTTGYNTLKNARLDGHSGTVDYGTCIQEAFEKYVTFIPVPEDVVNAA</sequence>
<proteinExistence type="predicted"/>
<keyword evidence="2" id="KW-1185">Reference proteome</keyword>
<gene>
    <name evidence="1" type="ORF">B0H17DRAFT_1150958</name>
</gene>
<name>A0AAD7BP28_MYCRO</name>
<dbReference type="EMBL" id="JARKIE010000577">
    <property type="protein sequence ID" value="KAJ7626710.1"/>
    <property type="molecule type" value="Genomic_DNA"/>
</dbReference>
<dbReference type="Proteomes" id="UP001221757">
    <property type="component" value="Unassembled WGS sequence"/>
</dbReference>
<comment type="caution">
    <text evidence="1">The sequence shown here is derived from an EMBL/GenBank/DDBJ whole genome shotgun (WGS) entry which is preliminary data.</text>
</comment>